<accession>A0ABP8QN29</accession>
<proteinExistence type="predicted"/>
<dbReference type="RefSeq" id="WP_329259119.1">
    <property type="nucleotide sequence ID" value="NZ_BAABHF010000040.1"/>
</dbReference>
<evidence type="ECO:0000313" key="1">
    <source>
        <dbReference type="EMBL" id="GAA4506908.1"/>
    </source>
</evidence>
<sequence>MISDTRLVYRLLVAVDVERYSTRSAMEQLRAQTDLRHVLDAAASRAGLDRGLWHKQVRGDGELAVLPPEVDVPGAVGAFVQGLETALSDLNDARVGQASLRLRLALHHGTLAPGPFGPIGDAPIVVSRLLDAGPVREVLAGRRHGDLGLVVSDTLFQDVVRTGFCSLAPDDFSPMRITVKGMSYRGYVRRPRVVAADATVVALSPRRIEAQHHLEVKTRSED</sequence>
<dbReference type="InterPro" id="IPR029787">
    <property type="entry name" value="Nucleotide_cyclase"/>
</dbReference>
<comment type="caution">
    <text evidence="1">The sequence shown here is derived from an EMBL/GenBank/DDBJ whole genome shotgun (WGS) entry which is preliminary data.</text>
</comment>
<keyword evidence="2" id="KW-1185">Reference proteome</keyword>
<protein>
    <submittedName>
        <fullName evidence="1">Uncharacterized protein</fullName>
    </submittedName>
</protein>
<organism evidence="1 2">
    <name type="scientific">Actinoallomurus oryzae</name>
    <dbReference type="NCBI Taxonomy" id="502180"/>
    <lineage>
        <taxon>Bacteria</taxon>
        <taxon>Bacillati</taxon>
        <taxon>Actinomycetota</taxon>
        <taxon>Actinomycetes</taxon>
        <taxon>Streptosporangiales</taxon>
        <taxon>Thermomonosporaceae</taxon>
        <taxon>Actinoallomurus</taxon>
    </lineage>
</organism>
<reference evidence="2" key="1">
    <citation type="journal article" date="2019" name="Int. J. Syst. Evol. Microbiol.">
        <title>The Global Catalogue of Microorganisms (GCM) 10K type strain sequencing project: providing services to taxonomists for standard genome sequencing and annotation.</title>
        <authorList>
            <consortium name="The Broad Institute Genomics Platform"/>
            <consortium name="The Broad Institute Genome Sequencing Center for Infectious Disease"/>
            <person name="Wu L."/>
            <person name="Ma J."/>
        </authorList>
    </citation>
    <scope>NUCLEOTIDE SEQUENCE [LARGE SCALE GENOMIC DNA]</scope>
    <source>
        <strain evidence="2">JCM 17933</strain>
    </source>
</reference>
<dbReference type="SUPFAM" id="SSF55073">
    <property type="entry name" value="Nucleotide cyclase"/>
    <property type="match status" value="1"/>
</dbReference>
<gene>
    <name evidence="1" type="ORF">GCM10023191_064640</name>
</gene>
<evidence type="ECO:0000313" key="2">
    <source>
        <dbReference type="Proteomes" id="UP001500503"/>
    </source>
</evidence>
<name>A0ABP8QN29_9ACTN</name>
<dbReference type="EMBL" id="BAABHF010000040">
    <property type="protein sequence ID" value="GAA4506908.1"/>
    <property type="molecule type" value="Genomic_DNA"/>
</dbReference>
<dbReference type="Gene3D" id="3.30.70.1230">
    <property type="entry name" value="Nucleotide cyclase"/>
    <property type="match status" value="1"/>
</dbReference>
<dbReference type="Proteomes" id="UP001500503">
    <property type="component" value="Unassembled WGS sequence"/>
</dbReference>